<evidence type="ECO:0000256" key="1">
    <source>
        <dbReference type="SAM" id="Phobius"/>
    </source>
</evidence>
<dbReference type="EMBL" id="WNKZ01000002">
    <property type="protein sequence ID" value="MTV51410.1"/>
    <property type="molecule type" value="Genomic_DNA"/>
</dbReference>
<dbReference type="RefSeq" id="WP_155468770.1">
    <property type="nucleotide sequence ID" value="NZ_BMKG01000014.1"/>
</dbReference>
<proteinExistence type="predicted"/>
<dbReference type="Proteomes" id="UP000430634">
    <property type="component" value="Unassembled WGS sequence"/>
</dbReference>
<dbReference type="AlphaFoldDB" id="A0A6I3SQP7"/>
<keyword evidence="1" id="KW-0812">Transmembrane</keyword>
<accession>A0A6I3SQP7</accession>
<evidence type="ECO:0000313" key="4">
    <source>
        <dbReference type="Proteomes" id="UP000430634"/>
    </source>
</evidence>
<dbReference type="InterPro" id="IPR021762">
    <property type="entry name" value="DUF3325"/>
</dbReference>
<feature type="transmembrane region" description="Helical" evidence="1">
    <location>
        <begin position="6"/>
        <end position="28"/>
    </location>
</feature>
<keyword evidence="1" id="KW-0472">Membrane</keyword>
<dbReference type="Proteomes" id="UP000622638">
    <property type="component" value="Unassembled WGS sequence"/>
</dbReference>
<keyword evidence="1" id="KW-1133">Transmembrane helix</keyword>
<sequence length="121" mass="12298">MSALHETMAAVTALAAAIAGFASLSLGIDRHWEALHGRGTDPGAWRRRLQCAGAAGLLVSLLACVALRGSAQGWVAWAGMMTAAALTVVLTLTYLPHRLPPLAKAMGAVALLAALAMLAGA</sequence>
<evidence type="ECO:0000313" key="5">
    <source>
        <dbReference type="Proteomes" id="UP000622638"/>
    </source>
</evidence>
<reference evidence="2" key="4">
    <citation type="submission" date="2024-05" db="EMBL/GenBank/DDBJ databases">
        <authorList>
            <person name="Sun Q."/>
            <person name="Zhou Y."/>
        </authorList>
    </citation>
    <scope>NUCLEOTIDE SEQUENCE</scope>
    <source>
        <strain evidence="2">CGMCC 1.15931</strain>
    </source>
</reference>
<reference evidence="5" key="2">
    <citation type="journal article" date="2019" name="Int. J. Syst. Evol. Microbiol.">
        <title>The Global Catalogue of Microorganisms (GCM) 10K type strain sequencing project: providing services to taxonomists for standard genome sequencing and annotation.</title>
        <authorList>
            <consortium name="The Broad Institute Genomics Platform"/>
            <consortium name="The Broad Institute Genome Sequencing Center for Infectious Disease"/>
            <person name="Wu L."/>
            <person name="Ma J."/>
        </authorList>
    </citation>
    <scope>NUCLEOTIDE SEQUENCE [LARGE SCALE GENOMIC DNA]</scope>
    <source>
        <strain evidence="5">CGMCC 1.15931</strain>
    </source>
</reference>
<keyword evidence="5" id="KW-1185">Reference proteome</keyword>
<organism evidence="3 4">
    <name type="scientific">Pseudoduganella buxea</name>
    <dbReference type="NCBI Taxonomy" id="1949069"/>
    <lineage>
        <taxon>Bacteria</taxon>
        <taxon>Pseudomonadati</taxon>
        <taxon>Pseudomonadota</taxon>
        <taxon>Betaproteobacteria</taxon>
        <taxon>Burkholderiales</taxon>
        <taxon>Oxalobacteraceae</taxon>
        <taxon>Telluria group</taxon>
        <taxon>Pseudoduganella</taxon>
    </lineage>
</organism>
<reference evidence="2" key="1">
    <citation type="journal article" date="2014" name="Int. J. Syst. Evol. Microbiol.">
        <title>Complete genome of a new Firmicutes species belonging to the dominant human colonic microbiota ('Ruminococcus bicirculans') reveals two chromosomes and a selective capacity to utilize plant glucans.</title>
        <authorList>
            <consortium name="NISC Comparative Sequencing Program"/>
            <person name="Wegmann U."/>
            <person name="Louis P."/>
            <person name="Goesmann A."/>
            <person name="Henrissat B."/>
            <person name="Duncan S.H."/>
            <person name="Flint H.J."/>
        </authorList>
    </citation>
    <scope>NUCLEOTIDE SEQUENCE</scope>
    <source>
        <strain evidence="2">CGMCC 1.15931</strain>
    </source>
</reference>
<comment type="caution">
    <text evidence="3">The sequence shown here is derived from an EMBL/GenBank/DDBJ whole genome shotgun (WGS) entry which is preliminary data.</text>
</comment>
<feature type="transmembrane region" description="Helical" evidence="1">
    <location>
        <begin position="49"/>
        <end position="68"/>
    </location>
</feature>
<evidence type="ECO:0000313" key="2">
    <source>
        <dbReference type="EMBL" id="GGC10014.1"/>
    </source>
</evidence>
<name>A0A6I3SQP7_9BURK</name>
<dbReference type="Pfam" id="PF11804">
    <property type="entry name" value="DUF3325"/>
    <property type="match status" value="1"/>
</dbReference>
<evidence type="ECO:0000313" key="3">
    <source>
        <dbReference type="EMBL" id="MTV51410.1"/>
    </source>
</evidence>
<dbReference type="EMBL" id="BMKG01000014">
    <property type="protein sequence ID" value="GGC10014.1"/>
    <property type="molecule type" value="Genomic_DNA"/>
</dbReference>
<gene>
    <name evidence="2" type="ORF">GCM10011572_34440</name>
    <name evidence="3" type="ORF">GM672_01555</name>
</gene>
<feature type="transmembrane region" description="Helical" evidence="1">
    <location>
        <begin position="74"/>
        <end position="95"/>
    </location>
</feature>
<protein>
    <submittedName>
        <fullName evidence="3">DUF3325 family protein</fullName>
    </submittedName>
</protein>
<reference evidence="3 4" key="3">
    <citation type="submission" date="2019-11" db="EMBL/GenBank/DDBJ databases">
        <title>Type strains purchased from KCTC, JCM and DSMZ.</title>
        <authorList>
            <person name="Lu H."/>
        </authorList>
    </citation>
    <scope>NUCLEOTIDE SEQUENCE [LARGE SCALE GENOMIC DNA]</scope>
    <source>
        <strain evidence="3 4">KCTC 52429</strain>
    </source>
</reference>